<accession>A0A9P1IZ81</accession>
<organism evidence="2 3">
    <name type="scientific">Caenorhabditis angaria</name>
    <dbReference type="NCBI Taxonomy" id="860376"/>
    <lineage>
        <taxon>Eukaryota</taxon>
        <taxon>Metazoa</taxon>
        <taxon>Ecdysozoa</taxon>
        <taxon>Nematoda</taxon>
        <taxon>Chromadorea</taxon>
        <taxon>Rhabditida</taxon>
        <taxon>Rhabditina</taxon>
        <taxon>Rhabditomorpha</taxon>
        <taxon>Rhabditoidea</taxon>
        <taxon>Rhabditidae</taxon>
        <taxon>Peloderinae</taxon>
        <taxon>Caenorhabditis</taxon>
    </lineage>
</organism>
<dbReference type="AlphaFoldDB" id="A0A9P1IZ81"/>
<feature type="compositionally biased region" description="Basic and acidic residues" evidence="1">
    <location>
        <begin position="400"/>
        <end position="409"/>
    </location>
</feature>
<proteinExistence type="predicted"/>
<reference evidence="2" key="1">
    <citation type="submission" date="2022-11" db="EMBL/GenBank/DDBJ databases">
        <authorList>
            <person name="Kikuchi T."/>
        </authorList>
    </citation>
    <scope>NUCLEOTIDE SEQUENCE</scope>
    <source>
        <strain evidence="2">PS1010</strain>
    </source>
</reference>
<dbReference type="InterPro" id="IPR039884">
    <property type="entry name" value="R3HC1/R3HCL"/>
</dbReference>
<comment type="caution">
    <text evidence="2">The sequence shown here is derived from an EMBL/GenBank/DDBJ whole genome shotgun (WGS) entry which is preliminary data.</text>
</comment>
<dbReference type="OrthoDB" id="5418203at2759"/>
<gene>
    <name evidence="2" type="ORF">CAMP_LOCUS17756</name>
</gene>
<feature type="region of interest" description="Disordered" evidence="1">
    <location>
        <begin position="449"/>
        <end position="478"/>
    </location>
</feature>
<protein>
    <submittedName>
        <fullName evidence="2">Uncharacterized protein</fullName>
    </submittedName>
</protein>
<evidence type="ECO:0000256" key="1">
    <source>
        <dbReference type="SAM" id="MobiDB-lite"/>
    </source>
</evidence>
<dbReference type="EMBL" id="CANHGI010000006">
    <property type="protein sequence ID" value="CAI5455119.1"/>
    <property type="molecule type" value="Genomic_DNA"/>
</dbReference>
<feature type="compositionally biased region" description="Polar residues" evidence="1">
    <location>
        <begin position="389"/>
        <end position="399"/>
    </location>
</feature>
<sequence length="694" mass="78328">MMGFDLDSHQSMIPGMEEDCCSNRQSHFFTGMRLSDTDHYGLLGADFYNQHPTFNNNTTTTQPVAPIIPNTNNTLMPSHQPRVSYSDEEMYQALNISPIITTSFQPTQDFLPTFSPHHQPLPQPQQLQQHHTVLDDSDYCYPSTSSLEEAMTPFDTQQYLPPDVISLGPSPTRDLASPTFSIHSFAPTTSTAYADEDLEVELINNSKQTERDDLADELDIFLHSGTSEEFRSSKDTTYSESSSGNPTPSSRPAYAKKLSASLAAQQQQQKEKEQQQQKNNTIKVAATSPLFLQTSLDPTGFTPLLTPKSDALLQRKLSEASHQQIYNTTATTLRRDSYPISNLPPYAVPSTSAFKRPLVPSAISIKDYCDATSGFDKFKPLFPSDYDLSSSLHSTPERQSTSRDRSFSRDITKVEEEIPDILSDIEIDDKSEELAVNVVEKLFVGPGYSNEEPCSSTTSEEQFRSSSQQSTHPPSAKKIKFPRCSLEGKMEQLKEKSIKEDDVLDDWETADDNDITERMEKLLKDVAKTSKKKEKVTAMMNAASTPSTSNWDPNYLPNFLEIYGIPEYKMQEDVVRTLENIGYGDSNVKWIERKIVLVAFENPARAKAMLSMPRHDWLRVRALINSPKNVQDAARENEKRMFMGRKKLTNASVARRMVESQLGMRSNISQEQRLLERQQIADARKAKKNAVKWD</sequence>
<feature type="compositionally biased region" description="Low complexity" evidence="1">
    <location>
        <begin position="455"/>
        <end position="471"/>
    </location>
</feature>
<name>A0A9P1IZ81_9PELO</name>
<feature type="region of interest" description="Disordered" evidence="1">
    <location>
        <begin position="389"/>
        <end position="409"/>
    </location>
</feature>
<evidence type="ECO:0000313" key="2">
    <source>
        <dbReference type="EMBL" id="CAI5455119.1"/>
    </source>
</evidence>
<keyword evidence="3" id="KW-1185">Reference proteome</keyword>
<dbReference type="Proteomes" id="UP001152747">
    <property type="component" value="Unassembled WGS sequence"/>
</dbReference>
<dbReference type="PANTHER" id="PTHR21678">
    <property type="entry name" value="GROWTH INHIBITION AND DIFFERENTIATION RELATED PROTEIN 88"/>
    <property type="match status" value="1"/>
</dbReference>
<feature type="region of interest" description="Disordered" evidence="1">
    <location>
        <begin position="229"/>
        <end position="279"/>
    </location>
</feature>
<feature type="compositionally biased region" description="Low complexity" evidence="1">
    <location>
        <begin position="235"/>
        <end position="268"/>
    </location>
</feature>
<evidence type="ECO:0000313" key="3">
    <source>
        <dbReference type="Proteomes" id="UP001152747"/>
    </source>
</evidence>
<dbReference type="PANTHER" id="PTHR21678:SF0">
    <property type="entry name" value="C3H1-TYPE DOMAIN-CONTAINING PROTEIN"/>
    <property type="match status" value="1"/>
</dbReference>